<dbReference type="OrthoDB" id="9801841at2"/>
<evidence type="ECO:0000259" key="3">
    <source>
        <dbReference type="PROSITE" id="PS51746"/>
    </source>
</evidence>
<dbReference type="PROSITE" id="PS00552">
    <property type="entry name" value="HTH_MERR_1"/>
    <property type="match status" value="1"/>
</dbReference>
<dbReference type="Pfam" id="PF13411">
    <property type="entry name" value="MerR_1"/>
    <property type="match status" value="1"/>
</dbReference>
<dbReference type="STRING" id="2017.SAMN05444320_105295"/>
<dbReference type="InterPro" id="IPR000551">
    <property type="entry name" value="MerR-type_HTH_dom"/>
</dbReference>
<dbReference type="RefSeq" id="WP_073484389.1">
    <property type="nucleotide sequence ID" value="NZ_FQVN01000005.1"/>
</dbReference>
<dbReference type="PANTHER" id="PTHR30204:SF97">
    <property type="entry name" value="MERR FAMILY REGULATORY PROTEIN"/>
    <property type="match status" value="1"/>
</dbReference>
<evidence type="ECO:0000256" key="1">
    <source>
        <dbReference type="ARBA" id="ARBA00023125"/>
    </source>
</evidence>
<dbReference type="SUPFAM" id="SSF81606">
    <property type="entry name" value="PP2C-like"/>
    <property type="match status" value="1"/>
</dbReference>
<dbReference type="Proteomes" id="UP000184501">
    <property type="component" value="Unassembled WGS sequence"/>
</dbReference>
<dbReference type="SUPFAM" id="SSF46955">
    <property type="entry name" value="Putative DNA-binding domain"/>
    <property type="match status" value="1"/>
</dbReference>
<dbReference type="SMART" id="SM00422">
    <property type="entry name" value="HTH_MERR"/>
    <property type="match status" value="1"/>
</dbReference>
<dbReference type="Pfam" id="PF00481">
    <property type="entry name" value="PP2C"/>
    <property type="match status" value="1"/>
</dbReference>
<feature type="domain" description="PPM-type phosphatase" evidence="3">
    <location>
        <begin position="123"/>
        <end position="355"/>
    </location>
</feature>
<evidence type="ECO:0000313" key="5">
    <source>
        <dbReference type="Proteomes" id="UP000184501"/>
    </source>
</evidence>
<name>A0A1M5F6K6_STRHI</name>
<dbReference type="PANTHER" id="PTHR30204">
    <property type="entry name" value="REDOX-CYCLING DRUG-SENSING TRANSCRIPTIONAL ACTIVATOR SOXR"/>
    <property type="match status" value="1"/>
</dbReference>
<dbReference type="EMBL" id="FQVN01000005">
    <property type="protein sequence ID" value="SHF87149.1"/>
    <property type="molecule type" value="Genomic_DNA"/>
</dbReference>
<protein>
    <submittedName>
        <fullName evidence="4">Protein phosphatase</fullName>
    </submittedName>
</protein>
<evidence type="ECO:0000259" key="2">
    <source>
        <dbReference type="PROSITE" id="PS50937"/>
    </source>
</evidence>
<reference evidence="4 5" key="1">
    <citation type="submission" date="2016-11" db="EMBL/GenBank/DDBJ databases">
        <authorList>
            <person name="Jaros S."/>
            <person name="Januszkiewicz K."/>
            <person name="Wedrychowicz H."/>
        </authorList>
    </citation>
    <scope>NUCLEOTIDE SEQUENCE [LARGE SCALE GENOMIC DNA]</scope>
    <source>
        <strain evidence="4 5">DSM 44523</strain>
    </source>
</reference>
<feature type="domain" description="HTH merR-type" evidence="2">
    <location>
        <begin position="3"/>
        <end position="73"/>
    </location>
</feature>
<accession>A0A1M5F6K6</accession>
<dbReference type="InterPro" id="IPR001932">
    <property type="entry name" value="PPM-type_phosphatase-like_dom"/>
</dbReference>
<keyword evidence="1" id="KW-0238">DNA-binding</keyword>
<dbReference type="SMART" id="SM00332">
    <property type="entry name" value="PP2Cc"/>
    <property type="match status" value="1"/>
</dbReference>
<evidence type="ECO:0000313" key="4">
    <source>
        <dbReference type="EMBL" id="SHF87149.1"/>
    </source>
</evidence>
<dbReference type="PROSITE" id="PS51746">
    <property type="entry name" value="PPM_2"/>
    <property type="match status" value="1"/>
</dbReference>
<sequence length="358" mass="38373">MARLSIGEFAQESGLTPKALRLYDELGLLPPADVDPRSGYRSYDPAQLGRARLVLWLRGLGMPLARIRVVCDLPPHAAATEVASYWRQVEADTAARRELAAFLVDHLSRKDITMADVPTAVTLVSAAHNDRGLVRVSNEDAVHRGRTLFAVADGFGAQGLDRAASTTALNALTALDTAEITGNLLKALGAAVEGARTAVRDLATSSAAHEKAGTTLTAMVWSGTQVALAHVGDSRAYLLRGRDLSQITHDHTFVQSLVDEGKLTLEEAQSHPRRATLLRALHGEDTTEPDLHLREAHVGDRYLLCTDGVHAVLAERDLQHVLDSASTAQEVVDRIAELVRSAGAPDNFACVVVDALTS</sequence>
<organism evidence="4 5">
    <name type="scientific">Streptoalloteichus hindustanus</name>
    <dbReference type="NCBI Taxonomy" id="2017"/>
    <lineage>
        <taxon>Bacteria</taxon>
        <taxon>Bacillati</taxon>
        <taxon>Actinomycetota</taxon>
        <taxon>Actinomycetes</taxon>
        <taxon>Pseudonocardiales</taxon>
        <taxon>Pseudonocardiaceae</taxon>
        <taxon>Streptoalloteichus</taxon>
    </lineage>
</organism>
<dbReference type="GO" id="GO:0003677">
    <property type="term" value="F:DNA binding"/>
    <property type="evidence" value="ECO:0007669"/>
    <property type="project" value="UniProtKB-KW"/>
</dbReference>
<dbReference type="InterPro" id="IPR009061">
    <property type="entry name" value="DNA-bd_dom_put_sf"/>
</dbReference>
<dbReference type="InterPro" id="IPR047057">
    <property type="entry name" value="MerR_fam"/>
</dbReference>
<dbReference type="AlphaFoldDB" id="A0A1M5F6K6"/>
<dbReference type="PROSITE" id="PS50937">
    <property type="entry name" value="HTH_MERR_2"/>
    <property type="match status" value="1"/>
</dbReference>
<proteinExistence type="predicted"/>
<dbReference type="GO" id="GO:0003700">
    <property type="term" value="F:DNA-binding transcription factor activity"/>
    <property type="evidence" value="ECO:0007669"/>
    <property type="project" value="InterPro"/>
</dbReference>
<dbReference type="CDD" id="cd00143">
    <property type="entry name" value="PP2Cc"/>
    <property type="match status" value="1"/>
</dbReference>
<keyword evidence="5" id="KW-1185">Reference proteome</keyword>
<dbReference type="Gene3D" id="3.60.40.10">
    <property type="entry name" value="PPM-type phosphatase domain"/>
    <property type="match status" value="1"/>
</dbReference>
<dbReference type="SMART" id="SM00331">
    <property type="entry name" value="PP2C_SIG"/>
    <property type="match status" value="1"/>
</dbReference>
<dbReference type="InterPro" id="IPR036457">
    <property type="entry name" value="PPM-type-like_dom_sf"/>
</dbReference>
<dbReference type="CDD" id="cd01107">
    <property type="entry name" value="HTH_BmrR"/>
    <property type="match status" value="1"/>
</dbReference>
<dbReference type="Gene3D" id="1.10.1660.10">
    <property type="match status" value="1"/>
</dbReference>
<gene>
    <name evidence="4" type="ORF">SAMN05444320_105295</name>
</gene>